<feature type="transmembrane region" description="Helical" evidence="1">
    <location>
        <begin position="91"/>
        <end position="112"/>
    </location>
</feature>
<dbReference type="EMBL" id="VSRR010005350">
    <property type="protein sequence ID" value="MPC42222.1"/>
    <property type="molecule type" value="Genomic_DNA"/>
</dbReference>
<protein>
    <submittedName>
        <fullName evidence="2">Uncharacterized protein</fullName>
    </submittedName>
</protein>
<keyword evidence="3" id="KW-1185">Reference proteome</keyword>
<reference evidence="2 3" key="1">
    <citation type="submission" date="2019-05" db="EMBL/GenBank/DDBJ databases">
        <title>Another draft genome of Portunus trituberculatus and its Hox gene families provides insights of decapod evolution.</title>
        <authorList>
            <person name="Jeong J.-H."/>
            <person name="Song I."/>
            <person name="Kim S."/>
            <person name="Choi T."/>
            <person name="Kim D."/>
            <person name="Ryu S."/>
            <person name="Kim W."/>
        </authorList>
    </citation>
    <scope>NUCLEOTIDE SEQUENCE [LARGE SCALE GENOMIC DNA]</scope>
    <source>
        <tissue evidence="2">Muscle</tissue>
    </source>
</reference>
<keyword evidence="1" id="KW-0812">Transmembrane</keyword>
<accession>A0A5B7F708</accession>
<gene>
    <name evidence="2" type="ORF">E2C01_035838</name>
</gene>
<dbReference type="Proteomes" id="UP000324222">
    <property type="component" value="Unassembled WGS sequence"/>
</dbReference>
<evidence type="ECO:0000313" key="3">
    <source>
        <dbReference type="Proteomes" id="UP000324222"/>
    </source>
</evidence>
<evidence type="ECO:0000256" key="1">
    <source>
        <dbReference type="SAM" id="Phobius"/>
    </source>
</evidence>
<keyword evidence="1" id="KW-1133">Transmembrane helix</keyword>
<keyword evidence="1" id="KW-0472">Membrane</keyword>
<feature type="transmembrane region" description="Helical" evidence="1">
    <location>
        <begin position="124"/>
        <end position="143"/>
    </location>
</feature>
<sequence>MNDGLRPINQPADTPPAATLLPPYAAGRALAACHLPPPVTHPDGCSPDYLGLGAAHVRPRGGIKVEQEEPDPSNLSWRGYNNIYSKKDIRFSFFILLPSATTIVATIAATTITAEIRHYSRFPVVLPFLAGGCRSLMVVVMLTNTKVNSRVCLTPPALDVIWLR</sequence>
<comment type="caution">
    <text evidence="2">The sequence shown here is derived from an EMBL/GenBank/DDBJ whole genome shotgun (WGS) entry which is preliminary data.</text>
</comment>
<dbReference type="AlphaFoldDB" id="A0A5B7F708"/>
<evidence type="ECO:0000313" key="2">
    <source>
        <dbReference type="EMBL" id="MPC42222.1"/>
    </source>
</evidence>
<organism evidence="2 3">
    <name type="scientific">Portunus trituberculatus</name>
    <name type="common">Swimming crab</name>
    <name type="synonym">Neptunus trituberculatus</name>
    <dbReference type="NCBI Taxonomy" id="210409"/>
    <lineage>
        <taxon>Eukaryota</taxon>
        <taxon>Metazoa</taxon>
        <taxon>Ecdysozoa</taxon>
        <taxon>Arthropoda</taxon>
        <taxon>Crustacea</taxon>
        <taxon>Multicrustacea</taxon>
        <taxon>Malacostraca</taxon>
        <taxon>Eumalacostraca</taxon>
        <taxon>Eucarida</taxon>
        <taxon>Decapoda</taxon>
        <taxon>Pleocyemata</taxon>
        <taxon>Brachyura</taxon>
        <taxon>Eubrachyura</taxon>
        <taxon>Portunoidea</taxon>
        <taxon>Portunidae</taxon>
        <taxon>Portuninae</taxon>
        <taxon>Portunus</taxon>
    </lineage>
</organism>
<name>A0A5B7F708_PORTR</name>
<proteinExistence type="predicted"/>